<dbReference type="Pfam" id="PF13416">
    <property type="entry name" value="SBP_bac_8"/>
    <property type="match status" value="1"/>
</dbReference>
<feature type="chain" id="PRO_5035205785" evidence="4">
    <location>
        <begin position="23"/>
        <end position="342"/>
    </location>
</feature>
<accession>A0A8J2YXX0</accession>
<dbReference type="EMBL" id="BMJQ01000013">
    <property type="protein sequence ID" value="GGF35011.1"/>
    <property type="molecule type" value="Genomic_DNA"/>
</dbReference>
<organism evidence="5 6">
    <name type="scientific">Aliidongia dinghuensis</name>
    <dbReference type="NCBI Taxonomy" id="1867774"/>
    <lineage>
        <taxon>Bacteria</taxon>
        <taxon>Pseudomonadati</taxon>
        <taxon>Pseudomonadota</taxon>
        <taxon>Alphaproteobacteria</taxon>
        <taxon>Rhodospirillales</taxon>
        <taxon>Dongiaceae</taxon>
        <taxon>Aliidongia</taxon>
    </lineage>
</organism>
<evidence type="ECO:0000313" key="5">
    <source>
        <dbReference type="EMBL" id="GGF35011.1"/>
    </source>
</evidence>
<feature type="binding site" evidence="3">
    <location>
        <position position="36"/>
    </location>
    <ligand>
        <name>Fe cation</name>
        <dbReference type="ChEBI" id="CHEBI:24875"/>
    </ligand>
</feature>
<sequence length="342" mass="36039">MKFTHLLAVALALLPLAPSARAGDRQGPLTVYSTRHQAEDATVFEAFTKATGIPVDVVDEDFDPLFERLTKEGANTSADLILSVGAATLARCADAGLLQPITSAAALQAVPAALRDKDARWVGLAYWARVIAYQKDRFAASDLANYEDLTNEKFRGQILVRSATSPYNEALVASMIASLGGSATEAWAKGLVANLARPPQGGDTNQLQAMADGEGSVSIVNTRYWARFAASDKVTEQEVVSNVGIVFPNQANRGTVIDIVGAGISRWAAHPRSAAKLLEFLLQPDTQKLFAAANFEYPVVAGVDAAPVLAGLGRFKIDASAVGELGKLTPAAEAAMAAAGWE</sequence>
<dbReference type="GO" id="GO:0046872">
    <property type="term" value="F:metal ion binding"/>
    <property type="evidence" value="ECO:0007669"/>
    <property type="project" value="UniProtKB-KW"/>
</dbReference>
<keyword evidence="3" id="KW-0479">Metal-binding</keyword>
<keyword evidence="6" id="KW-1185">Reference proteome</keyword>
<evidence type="ECO:0000256" key="1">
    <source>
        <dbReference type="ARBA" id="ARBA00008520"/>
    </source>
</evidence>
<dbReference type="AlphaFoldDB" id="A0A8J2YXX0"/>
<comment type="similarity">
    <text evidence="1">Belongs to the bacterial solute-binding protein 1 family.</text>
</comment>
<dbReference type="PIRSF" id="PIRSF002825">
    <property type="entry name" value="CfbpA"/>
    <property type="match status" value="1"/>
</dbReference>
<evidence type="ECO:0000256" key="2">
    <source>
        <dbReference type="ARBA" id="ARBA00022729"/>
    </source>
</evidence>
<reference evidence="5" key="1">
    <citation type="journal article" date="2014" name="Int. J. Syst. Evol. Microbiol.">
        <title>Complete genome sequence of Corynebacterium casei LMG S-19264T (=DSM 44701T), isolated from a smear-ripened cheese.</title>
        <authorList>
            <consortium name="US DOE Joint Genome Institute (JGI-PGF)"/>
            <person name="Walter F."/>
            <person name="Albersmeier A."/>
            <person name="Kalinowski J."/>
            <person name="Ruckert C."/>
        </authorList>
    </citation>
    <scope>NUCLEOTIDE SEQUENCE</scope>
    <source>
        <strain evidence="5">CGMCC 1.15725</strain>
    </source>
</reference>
<dbReference type="SUPFAM" id="SSF53850">
    <property type="entry name" value="Periplasmic binding protein-like II"/>
    <property type="match status" value="1"/>
</dbReference>
<dbReference type="PANTHER" id="PTHR30006:SF15">
    <property type="entry name" value="IRON-UTILIZATION PERIPLASMIC PROTEIN"/>
    <property type="match status" value="1"/>
</dbReference>
<gene>
    <name evidence="5" type="primary">idiA</name>
    <name evidence="5" type="ORF">GCM10011611_46550</name>
</gene>
<feature type="signal peptide" evidence="4">
    <location>
        <begin position="1"/>
        <end position="22"/>
    </location>
</feature>
<dbReference type="InterPro" id="IPR006059">
    <property type="entry name" value="SBP"/>
</dbReference>
<dbReference type="Proteomes" id="UP000646365">
    <property type="component" value="Unassembled WGS sequence"/>
</dbReference>
<protein>
    <submittedName>
        <fullName evidence="5">Iron deficiency-induced protein A</fullName>
    </submittedName>
</protein>
<keyword evidence="3" id="KW-0408">Iron</keyword>
<feature type="binding site" evidence="3">
    <location>
        <position position="224"/>
    </location>
    <ligand>
        <name>Fe cation</name>
        <dbReference type="ChEBI" id="CHEBI:24875"/>
    </ligand>
</feature>
<dbReference type="Gene3D" id="3.40.190.10">
    <property type="entry name" value="Periplasmic binding protein-like II"/>
    <property type="match status" value="2"/>
</dbReference>
<dbReference type="PANTHER" id="PTHR30006">
    <property type="entry name" value="THIAMINE-BINDING PERIPLASMIC PROTEIN-RELATED"/>
    <property type="match status" value="1"/>
</dbReference>
<dbReference type="InterPro" id="IPR026045">
    <property type="entry name" value="Ferric-bd"/>
</dbReference>
<reference evidence="5" key="2">
    <citation type="submission" date="2020-09" db="EMBL/GenBank/DDBJ databases">
        <authorList>
            <person name="Sun Q."/>
            <person name="Zhou Y."/>
        </authorList>
    </citation>
    <scope>NUCLEOTIDE SEQUENCE</scope>
    <source>
        <strain evidence="5">CGMCC 1.15725</strain>
    </source>
</reference>
<dbReference type="GO" id="GO:0030288">
    <property type="term" value="C:outer membrane-bounded periplasmic space"/>
    <property type="evidence" value="ECO:0007669"/>
    <property type="project" value="TreeGrafter"/>
</dbReference>
<name>A0A8J2YXX0_9PROT</name>
<proteinExistence type="inferred from homology"/>
<dbReference type="RefSeq" id="WP_189050276.1">
    <property type="nucleotide sequence ID" value="NZ_BMJQ01000013.1"/>
</dbReference>
<keyword evidence="2 4" id="KW-0732">Signal</keyword>
<evidence type="ECO:0000256" key="4">
    <source>
        <dbReference type="SAM" id="SignalP"/>
    </source>
</evidence>
<evidence type="ECO:0000256" key="3">
    <source>
        <dbReference type="PIRSR" id="PIRSR002825-1"/>
    </source>
</evidence>
<evidence type="ECO:0000313" key="6">
    <source>
        <dbReference type="Proteomes" id="UP000646365"/>
    </source>
</evidence>
<comment type="caution">
    <text evidence="5">The sequence shown here is derived from an EMBL/GenBank/DDBJ whole genome shotgun (WGS) entry which is preliminary data.</text>
</comment>